<dbReference type="CDD" id="cd07363">
    <property type="entry name" value="45_DOPA_Dioxygenase"/>
    <property type="match status" value="1"/>
</dbReference>
<comment type="cofactor">
    <cofactor evidence="1">
        <name>Zn(2+)</name>
        <dbReference type="ChEBI" id="CHEBI:29105"/>
    </cofactor>
</comment>
<dbReference type="InterPro" id="IPR014436">
    <property type="entry name" value="Extradiol_dOase_DODA"/>
</dbReference>
<evidence type="ECO:0000313" key="8">
    <source>
        <dbReference type="Proteomes" id="UP000318294"/>
    </source>
</evidence>
<keyword evidence="7" id="KW-0223">Dioxygenase</keyword>
<evidence type="ECO:0000256" key="1">
    <source>
        <dbReference type="ARBA" id="ARBA00001947"/>
    </source>
</evidence>
<dbReference type="InterPro" id="IPR004183">
    <property type="entry name" value="Xdiol_dOase_suB"/>
</dbReference>
<dbReference type="SUPFAM" id="SSF53213">
    <property type="entry name" value="LigB-like"/>
    <property type="match status" value="1"/>
</dbReference>
<reference evidence="7 8" key="1">
    <citation type="submission" date="2019-07" db="EMBL/GenBank/DDBJ databases">
        <title>Tepidimonas charontis SPSP-6 draft genome.</title>
        <authorList>
            <person name="Da Costa M.S."/>
            <person name="Froufe H.J.C."/>
            <person name="Egas C."/>
            <person name="Albuquerque L."/>
        </authorList>
    </citation>
    <scope>NUCLEOTIDE SEQUENCE [LARGE SCALE GENOMIC DNA]</scope>
    <source>
        <strain evidence="7 8">SPSP-6</strain>
    </source>
</reference>
<dbReference type="GO" id="GO:0008198">
    <property type="term" value="F:ferrous iron binding"/>
    <property type="evidence" value="ECO:0007669"/>
    <property type="project" value="InterPro"/>
</dbReference>
<name>A0A554XK07_9BURK</name>
<comment type="similarity">
    <text evidence="2">Belongs to the DODA-type extradiol aromatic ring-opening dioxygenase family.</text>
</comment>
<evidence type="ECO:0000313" key="7">
    <source>
        <dbReference type="EMBL" id="TSE36161.1"/>
    </source>
</evidence>
<dbReference type="PANTHER" id="PTHR30096:SF0">
    <property type="entry name" value="4,5-DOPA DIOXYGENASE EXTRADIOL-LIKE PROTEIN"/>
    <property type="match status" value="1"/>
</dbReference>
<keyword evidence="8" id="KW-1185">Reference proteome</keyword>
<keyword evidence="5 7" id="KW-0560">Oxidoreductase</keyword>
<evidence type="ECO:0000256" key="4">
    <source>
        <dbReference type="ARBA" id="ARBA00022833"/>
    </source>
</evidence>
<evidence type="ECO:0000256" key="2">
    <source>
        <dbReference type="ARBA" id="ARBA00007581"/>
    </source>
</evidence>
<dbReference type="Pfam" id="PF02900">
    <property type="entry name" value="LigB"/>
    <property type="match status" value="1"/>
</dbReference>
<dbReference type="PANTHER" id="PTHR30096">
    <property type="entry name" value="4,5-DOPA DIOXYGENASE EXTRADIOL-LIKE PROTEIN"/>
    <property type="match status" value="1"/>
</dbReference>
<accession>A0A554XK07</accession>
<keyword evidence="4" id="KW-0862">Zinc</keyword>
<evidence type="ECO:0000256" key="5">
    <source>
        <dbReference type="ARBA" id="ARBA00023002"/>
    </source>
</evidence>
<dbReference type="Gene3D" id="3.40.830.10">
    <property type="entry name" value="LigB-like"/>
    <property type="match status" value="1"/>
</dbReference>
<comment type="caution">
    <text evidence="7">The sequence shown here is derived from an EMBL/GenBank/DDBJ whole genome shotgun (WGS) entry which is preliminary data.</text>
</comment>
<evidence type="ECO:0000259" key="6">
    <source>
        <dbReference type="Pfam" id="PF02900"/>
    </source>
</evidence>
<dbReference type="AlphaFoldDB" id="A0A554XK07"/>
<dbReference type="EC" id="1.13.11.29" evidence="7"/>
<dbReference type="GO" id="GO:0008270">
    <property type="term" value="F:zinc ion binding"/>
    <property type="evidence" value="ECO:0007669"/>
    <property type="project" value="InterPro"/>
</dbReference>
<dbReference type="EMBL" id="VJON01000002">
    <property type="protein sequence ID" value="TSE36161.1"/>
    <property type="molecule type" value="Genomic_DNA"/>
</dbReference>
<organism evidence="7 8">
    <name type="scientific">Tepidimonas charontis</name>
    <dbReference type="NCBI Taxonomy" id="2267262"/>
    <lineage>
        <taxon>Bacteria</taxon>
        <taxon>Pseudomonadati</taxon>
        <taxon>Pseudomonadota</taxon>
        <taxon>Betaproteobacteria</taxon>
        <taxon>Burkholderiales</taxon>
        <taxon>Tepidimonas</taxon>
    </lineage>
</organism>
<sequence>MVQVALPSNADPAEVYAIGVALADLRQAGVLLVGSGSLTHNLMEFFGGRPAIDAPADPYVQAFSAWVWEALQAGDLPSLLDYRARAPQAMRAHPTDEHLLPLFFALGAARWPDAGPAPVQAITRETQYRYLSMDSYAIG</sequence>
<protein>
    <submittedName>
        <fullName evidence="7">4,5-DOPA dioxygenase extradiol</fullName>
        <ecNumber evidence="7">1.13.11.29</ecNumber>
    </submittedName>
</protein>
<keyword evidence="3" id="KW-0479">Metal-binding</keyword>
<proteinExistence type="inferred from homology"/>
<feature type="domain" description="Extradiol ring-cleavage dioxygenase class III enzyme subunit B" evidence="6">
    <location>
        <begin position="6"/>
        <end position="112"/>
    </location>
</feature>
<gene>
    <name evidence="7" type="primary">ygiD</name>
    <name evidence="7" type="ORF">Tchar_00211</name>
</gene>
<evidence type="ECO:0000256" key="3">
    <source>
        <dbReference type="ARBA" id="ARBA00022723"/>
    </source>
</evidence>
<dbReference type="Proteomes" id="UP000318294">
    <property type="component" value="Unassembled WGS sequence"/>
</dbReference>
<dbReference type="GO" id="GO:0050297">
    <property type="term" value="F:stizolobate synthase activity"/>
    <property type="evidence" value="ECO:0007669"/>
    <property type="project" value="UniProtKB-EC"/>
</dbReference>